<proteinExistence type="inferred from homology"/>
<dbReference type="SUPFAM" id="SSF48264">
    <property type="entry name" value="Cytochrome P450"/>
    <property type="match status" value="1"/>
</dbReference>
<keyword evidence="6" id="KW-1185">Reference proteome</keyword>
<dbReference type="InterPro" id="IPR036396">
    <property type="entry name" value="Cyt_P450_sf"/>
</dbReference>
<evidence type="ECO:0008006" key="7">
    <source>
        <dbReference type="Google" id="ProtNLM"/>
    </source>
</evidence>
<comment type="similarity">
    <text evidence="1">Belongs to the cytochrome P450 family.</text>
</comment>
<organism evidence="5 6">
    <name type="scientific">Arachis hypogaea</name>
    <name type="common">Peanut</name>
    <dbReference type="NCBI Taxonomy" id="3818"/>
    <lineage>
        <taxon>Eukaryota</taxon>
        <taxon>Viridiplantae</taxon>
        <taxon>Streptophyta</taxon>
        <taxon>Embryophyta</taxon>
        <taxon>Tracheophyta</taxon>
        <taxon>Spermatophyta</taxon>
        <taxon>Magnoliopsida</taxon>
        <taxon>eudicotyledons</taxon>
        <taxon>Gunneridae</taxon>
        <taxon>Pentapetalae</taxon>
        <taxon>rosids</taxon>
        <taxon>fabids</taxon>
        <taxon>Fabales</taxon>
        <taxon>Fabaceae</taxon>
        <taxon>Papilionoideae</taxon>
        <taxon>50 kb inversion clade</taxon>
        <taxon>dalbergioids sensu lato</taxon>
        <taxon>Dalbergieae</taxon>
        <taxon>Pterocarpus clade</taxon>
        <taxon>Arachis</taxon>
    </lineage>
</organism>
<keyword evidence="4" id="KW-0812">Transmembrane</keyword>
<dbReference type="GO" id="GO:0010268">
    <property type="term" value="P:brassinosteroid homeostasis"/>
    <property type="evidence" value="ECO:0007669"/>
    <property type="project" value="TreeGrafter"/>
</dbReference>
<dbReference type="AlphaFoldDB" id="A0A445CYS3"/>
<keyword evidence="4" id="KW-1133">Transmembrane helix</keyword>
<dbReference type="Gene3D" id="1.10.630.10">
    <property type="entry name" value="Cytochrome P450"/>
    <property type="match status" value="1"/>
</dbReference>
<dbReference type="GO" id="GO:0020037">
    <property type="term" value="F:heme binding"/>
    <property type="evidence" value="ECO:0007669"/>
    <property type="project" value="InterPro"/>
</dbReference>
<dbReference type="GO" id="GO:0005506">
    <property type="term" value="F:iron ion binding"/>
    <property type="evidence" value="ECO:0007669"/>
    <property type="project" value="InterPro"/>
</dbReference>
<evidence type="ECO:0000313" key="5">
    <source>
        <dbReference type="EMBL" id="RYR56041.1"/>
    </source>
</evidence>
<evidence type="ECO:0000256" key="2">
    <source>
        <dbReference type="ARBA" id="ARBA00022723"/>
    </source>
</evidence>
<accession>A0A445CYS3</accession>
<dbReference type="GO" id="GO:0004497">
    <property type="term" value="F:monooxygenase activity"/>
    <property type="evidence" value="ECO:0007669"/>
    <property type="project" value="InterPro"/>
</dbReference>
<keyword evidence="2" id="KW-0479">Metal-binding</keyword>
<sequence length="539" mass="61038">MIVDGESSVTASGNYIAGCVEIPIKNIGILEHYACMASPSETINIGLQYLDGIYISKIQILGIEQSVQCLCSNIGNISLIKFTMMTIMGVINLVIFLIVSLFVVSIVVLMYVTRSPKEMKGIPGNLGWPILGETLSFISDFSSPSGIFSFMHNRQQRYGKVFKSFVLGRFTVFMTGREASKILLTGKDGIVSLNLFYTGQQVLGPTSLLQTNGEPHKRLRRLIAEPLSIDGLKKYFHFINTQAMQTLDHWQGRKVLVLEEASTFTLKVIGHMIMSLEPTSEEQEKFRSNFKIISSSFSSMPIKLPGTAFHHGIKARDRMYEMLDSIIARRRSGQEFQQDFLESLIMKHSKGGAEGEDDENKLTDKQLKDNVLTLLVAGHDTTTAALTWLIKFLEENPHVLEQLREEHRGIIANRKSGTDLTWSEVNNMPYTAKVISETLRRATILPWYSRKASQDFEVDGYKIKKGWSVNLDVVSIHHDPEVFPDPQNFDPSRFDIEICVFIHHLVTRYKWKPLDRDDSVQPTLVRMPKNKYPVLVEPL</sequence>
<dbReference type="PRINTS" id="PR00463">
    <property type="entry name" value="EP450I"/>
</dbReference>
<evidence type="ECO:0000256" key="3">
    <source>
        <dbReference type="ARBA" id="ARBA00023004"/>
    </source>
</evidence>
<feature type="transmembrane region" description="Helical" evidence="4">
    <location>
        <begin position="90"/>
        <end position="112"/>
    </location>
</feature>
<dbReference type="Pfam" id="PF00067">
    <property type="entry name" value="p450"/>
    <property type="match status" value="1"/>
</dbReference>
<dbReference type="InterPro" id="IPR001128">
    <property type="entry name" value="Cyt_P450"/>
</dbReference>
<reference evidence="5 6" key="1">
    <citation type="submission" date="2019-01" db="EMBL/GenBank/DDBJ databases">
        <title>Sequencing of cultivated peanut Arachis hypogaea provides insights into genome evolution and oil improvement.</title>
        <authorList>
            <person name="Chen X."/>
        </authorList>
    </citation>
    <scope>NUCLEOTIDE SEQUENCE [LARGE SCALE GENOMIC DNA]</scope>
    <source>
        <strain evidence="6">cv. Fuhuasheng</strain>
        <tissue evidence="5">Leaves</tissue>
    </source>
</reference>
<dbReference type="STRING" id="3818.A0A445CYS3"/>
<gene>
    <name evidence="5" type="ORF">Ahy_A05g021854</name>
</gene>
<evidence type="ECO:0000313" key="6">
    <source>
        <dbReference type="Proteomes" id="UP000289738"/>
    </source>
</evidence>
<protein>
    <recommendedName>
        <fullName evidence="7">Abscisic acid 8'-hydroxylase</fullName>
    </recommendedName>
</protein>
<evidence type="ECO:0000256" key="4">
    <source>
        <dbReference type="SAM" id="Phobius"/>
    </source>
</evidence>
<dbReference type="PANTHER" id="PTHR24286">
    <property type="entry name" value="CYTOCHROME P450 26"/>
    <property type="match status" value="1"/>
</dbReference>
<comment type="caution">
    <text evidence="5">The sequence shown here is derived from an EMBL/GenBank/DDBJ whole genome shotgun (WGS) entry which is preliminary data.</text>
</comment>
<dbReference type="PANTHER" id="PTHR24286:SF28">
    <property type="entry name" value="ABSCISIC ACID 8'-HYDROXYLASE 3-LIKE"/>
    <property type="match status" value="1"/>
</dbReference>
<keyword evidence="4" id="KW-0472">Membrane</keyword>
<dbReference type="GO" id="GO:0016132">
    <property type="term" value="P:brassinosteroid biosynthetic process"/>
    <property type="evidence" value="ECO:0007669"/>
    <property type="project" value="TreeGrafter"/>
</dbReference>
<evidence type="ECO:0000256" key="1">
    <source>
        <dbReference type="ARBA" id="ARBA00010617"/>
    </source>
</evidence>
<dbReference type="EMBL" id="SDMP01000005">
    <property type="protein sequence ID" value="RYR56041.1"/>
    <property type="molecule type" value="Genomic_DNA"/>
</dbReference>
<dbReference type="GO" id="GO:0016125">
    <property type="term" value="P:sterol metabolic process"/>
    <property type="evidence" value="ECO:0007669"/>
    <property type="project" value="TreeGrafter"/>
</dbReference>
<name>A0A445CYS3_ARAHY</name>
<dbReference type="GO" id="GO:0016705">
    <property type="term" value="F:oxidoreductase activity, acting on paired donors, with incorporation or reduction of molecular oxygen"/>
    <property type="evidence" value="ECO:0007669"/>
    <property type="project" value="InterPro"/>
</dbReference>
<dbReference type="InterPro" id="IPR002401">
    <property type="entry name" value="Cyt_P450_E_grp-I"/>
</dbReference>
<keyword evidence="3" id="KW-0408">Iron</keyword>
<dbReference type="Proteomes" id="UP000289738">
    <property type="component" value="Chromosome A05"/>
</dbReference>